<dbReference type="EMBL" id="MF150122">
    <property type="protein sequence ID" value="ASF81463.1"/>
    <property type="molecule type" value="Genomic_DNA"/>
</dbReference>
<dbReference type="KEGG" id="kpx:PMK1_ndm00104"/>
<accession>A0A0E1H103</accession>
<dbReference type="AlphaFoldDB" id="A0A0E1H103"/>
<name>A0A0E1H103_KLEPN</name>
<reference evidence="2" key="1">
    <citation type="submission" date="2017-05" db="EMBL/GenBank/DDBJ databases">
        <authorList>
            <person name="Song R."/>
            <person name="Chenine A.L."/>
            <person name="Ruprecht R.M."/>
        </authorList>
    </citation>
    <scope>NUCLEOTIDE SEQUENCE</scope>
    <source>
        <strain evidence="2">A64477</strain>
        <plasmid evidence="2">pKP64477b</plasmid>
    </source>
</reference>
<keyword evidence="1" id="KW-0812">Transmembrane</keyword>
<keyword evidence="1" id="KW-1133">Transmembrane helix</keyword>
<evidence type="ECO:0000313" key="2">
    <source>
        <dbReference type="EMBL" id="ASF81463.1"/>
    </source>
</evidence>
<keyword evidence="2" id="KW-0614">Plasmid</keyword>
<feature type="transmembrane region" description="Helical" evidence="1">
    <location>
        <begin position="28"/>
        <end position="49"/>
    </location>
</feature>
<sequence length="127" mass="14132">MLFRKLVLLGGACTLLLAYHGGYWLSDWPWLFYYALVSWWFSFSWYIFITPKVPVVPGNINKNEKSLSIAGKPLTHRYKQSDSDDSSLIIHSIYLSSTSNVQSDSTIINGGDCSYSDTSDSGCSGGD</sequence>
<organism evidence="2">
    <name type="scientific">Klebsiella pneumoniae</name>
    <dbReference type="NCBI Taxonomy" id="573"/>
    <lineage>
        <taxon>Bacteria</taxon>
        <taxon>Pseudomonadati</taxon>
        <taxon>Pseudomonadota</taxon>
        <taxon>Gammaproteobacteria</taxon>
        <taxon>Enterobacterales</taxon>
        <taxon>Enterobacteriaceae</taxon>
        <taxon>Klebsiella/Raoultella group</taxon>
        <taxon>Klebsiella</taxon>
        <taxon>Klebsiella pneumoniae complex</taxon>
    </lineage>
</organism>
<geneLocation type="plasmid" evidence="2">
    <name>pKP64477b</name>
</geneLocation>
<protein>
    <submittedName>
        <fullName evidence="2">Uncharacterized protein</fullName>
    </submittedName>
</protein>
<keyword evidence="1" id="KW-0472">Membrane</keyword>
<proteinExistence type="predicted"/>
<gene>
    <name evidence="2" type="ORF">KP64477b_00135</name>
</gene>
<evidence type="ECO:0000256" key="1">
    <source>
        <dbReference type="SAM" id="Phobius"/>
    </source>
</evidence>